<protein>
    <recommendedName>
        <fullName evidence="3">AAA+ ATPase domain-containing protein</fullName>
    </recommendedName>
</protein>
<dbReference type="Pfam" id="PF05621">
    <property type="entry name" value="TniB"/>
    <property type="match status" value="1"/>
</dbReference>
<dbReference type="SUPFAM" id="SSF52540">
    <property type="entry name" value="P-loop containing nucleoside triphosphate hydrolases"/>
    <property type="match status" value="1"/>
</dbReference>
<name>A0A136A2Y9_9ALTE</name>
<organism evidence="1 2">
    <name type="scientific">Paraglaciecola hydrolytica</name>
    <dbReference type="NCBI Taxonomy" id="1799789"/>
    <lineage>
        <taxon>Bacteria</taxon>
        <taxon>Pseudomonadati</taxon>
        <taxon>Pseudomonadota</taxon>
        <taxon>Gammaproteobacteria</taxon>
        <taxon>Alteromonadales</taxon>
        <taxon>Alteromonadaceae</taxon>
        <taxon>Paraglaciecola</taxon>
    </lineage>
</organism>
<proteinExistence type="predicted"/>
<gene>
    <name evidence="1" type="ORF">AX660_05980</name>
</gene>
<accession>A0A136A2Y9</accession>
<comment type="caution">
    <text evidence="1">The sequence shown here is derived from an EMBL/GenBank/DDBJ whole genome shotgun (WGS) entry which is preliminary data.</text>
</comment>
<dbReference type="OrthoDB" id="6058098at2"/>
<dbReference type="STRING" id="1799789.AX660_05980"/>
<evidence type="ECO:0000313" key="1">
    <source>
        <dbReference type="EMBL" id="KXI29601.1"/>
    </source>
</evidence>
<keyword evidence="2" id="KW-1185">Reference proteome</keyword>
<dbReference type="Gene3D" id="3.40.50.300">
    <property type="entry name" value="P-loop containing nucleotide triphosphate hydrolases"/>
    <property type="match status" value="1"/>
</dbReference>
<dbReference type="InterPro" id="IPR008868">
    <property type="entry name" value="TniB"/>
</dbReference>
<dbReference type="EMBL" id="LSNE01000003">
    <property type="protein sequence ID" value="KXI29601.1"/>
    <property type="molecule type" value="Genomic_DNA"/>
</dbReference>
<dbReference type="RefSeq" id="WP_068372362.1">
    <property type="nucleotide sequence ID" value="NZ_LSNE01000003.1"/>
</dbReference>
<dbReference type="AlphaFoldDB" id="A0A136A2Y9"/>
<evidence type="ECO:0008006" key="3">
    <source>
        <dbReference type="Google" id="ProtNLM"/>
    </source>
</evidence>
<dbReference type="Proteomes" id="UP000070299">
    <property type="component" value="Unassembled WGS sequence"/>
</dbReference>
<dbReference type="InterPro" id="IPR027417">
    <property type="entry name" value="P-loop_NTPase"/>
</dbReference>
<evidence type="ECO:0000313" key="2">
    <source>
        <dbReference type="Proteomes" id="UP000070299"/>
    </source>
</evidence>
<sequence length="310" mass="34657">MMTNLTLLKQTKSIIHDLKIITPVYSDAMNYIQQLTDTGQFSNPKIGYLIGESGKGKTKICKAFKDKYPDETNEESDIRRIIYIKLTGDASKGEILKELYLELMGKTQPQKGNNAEKEKTIIGLLEDLKTELVIIDEAQHAMSAQFNEHGKTGTFINMLKTISDDSKVPILVSGIPGLESLRVMEGKNAGFSRQLKRRSFLPHFIRMLTLKETQKILVSFADKLEALNITADALKEPSIVCKFYLASSGAIGIISDLIQAALIEEKGRISINAKSIYNASKLSFEEFENPFTYNDRVLKIKLDGLKKEAA</sequence>
<reference evidence="2" key="1">
    <citation type="submission" date="2016-02" db="EMBL/GenBank/DDBJ databases">
        <authorList>
            <person name="Schultz-Johansen M."/>
            <person name="Glaring M.A."/>
            <person name="Bech P.K."/>
            <person name="Stougaard P."/>
        </authorList>
    </citation>
    <scope>NUCLEOTIDE SEQUENCE [LARGE SCALE GENOMIC DNA]</scope>
    <source>
        <strain evidence="2">S66</strain>
    </source>
</reference>